<dbReference type="GO" id="GO:0034727">
    <property type="term" value="P:piecemeal microautophagy of the nucleus"/>
    <property type="evidence" value="ECO:0007669"/>
    <property type="project" value="TreeGrafter"/>
</dbReference>
<dbReference type="GO" id="GO:0010506">
    <property type="term" value="P:regulation of autophagy"/>
    <property type="evidence" value="ECO:0007669"/>
    <property type="project" value="InterPro"/>
</dbReference>
<dbReference type="SUPFAM" id="SSF56112">
    <property type="entry name" value="Protein kinase-like (PK-like)"/>
    <property type="match status" value="1"/>
</dbReference>
<feature type="domain" description="Protein kinase" evidence="12">
    <location>
        <begin position="19"/>
        <end position="268"/>
    </location>
</feature>
<keyword evidence="8" id="KW-0813">Transport</keyword>
<proteinExistence type="predicted"/>
<evidence type="ECO:0000256" key="3">
    <source>
        <dbReference type="ARBA" id="ARBA00022527"/>
    </source>
</evidence>
<name>A0A423W944_9PEZI</name>
<dbReference type="EMBL" id="LKEA01000022">
    <property type="protein sequence ID" value="ROV99868.1"/>
    <property type="molecule type" value="Genomic_DNA"/>
</dbReference>
<keyword evidence="4" id="KW-0808">Transferase</keyword>
<dbReference type="InterPro" id="IPR001245">
    <property type="entry name" value="Ser-Thr/Tyr_kinase_cat_dom"/>
</dbReference>
<comment type="catalytic activity">
    <reaction evidence="11">
        <text>L-seryl-[protein] + ATP = O-phospho-L-seryl-[protein] + ADP + H(+)</text>
        <dbReference type="Rhea" id="RHEA:17989"/>
        <dbReference type="Rhea" id="RHEA-COMP:9863"/>
        <dbReference type="Rhea" id="RHEA-COMP:11604"/>
        <dbReference type="ChEBI" id="CHEBI:15378"/>
        <dbReference type="ChEBI" id="CHEBI:29999"/>
        <dbReference type="ChEBI" id="CHEBI:30616"/>
        <dbReference type="ChEBI" id="CHEBI:83421"/>
        <dbReference type="ChEBI" id="CHEBI:456216"/>
        <dbReference type="EC" id="2.7.11.1"/>
    </reaction>
</comment>
<comment type="caution">
    <text evidence="13">The sequence shown here is derived from an EMBL/GenBank/DDBJ whole genome shotgun (WGS) entry which is preliminary data.</text>
</comment>
<comment type="catalytic activity">
    <reaction evidence="10">
        <text>L-threonyl-[protein] + ATP = O-phospho-L-threonyl-[protein] + ADP + H(+)</text>
        <dbReference type="Rhea" id="RHEA:46608"/>
        <dbReference type="Rhea" id="RHEA-COMP:11060"/>
        <dbReference type="Rhea" id="RHEA-COMP:11605"/>
        <dbReference type="ChEBI" id="CHEBI:15378"/>
        <dbReference type="ChEBI" id="CHEBI:30013"/>
        <dbReference type="ChEBI" id="CHEBI:30616"/>
        <dbReference type="ChEBI" id="CHEBI:61977"/>
        <dbReference type="ChEBI" id="CHEBI:456216"/>
        <dbReference type="EC" id="2.7.11.1"/>
    </reaction>
</comment>
<evidence type="ECO:0000256" key="6">
    <source>
        <dbReference type="ARBA" id="ARBA00022777"/>
    </source>
</evidence>
<gene>
    <name evidence="13" type="ORF">VMCG_06282</name>
</gene>
<dbReference type="GO" id="GO:0005829">
    <property type="term" value="C:cytosol"/>
    <property type="evidence" value="ECO:0007669"/>
    <property type="project" value="TreeGrafter"/>
</dbReference>
<evidence type="ECO:0000259" key="12">
    <source>
        <dbReference type="PROSITE" id="PS50011"/>
    </source>
</evidence>
<evidence type="ECO:0000256" key="7">
    <source>
        <dbReference type="ARBA" id="ARBA00022840"/>
    </source>
</evidence>
<protein>
    <recommendedName>
        <fullName evidence="2">non-specific serine/threonine protein kinase</fullName>
        <ecNumber evidence="2">2.7.11.1</ecNumber>
    </recommendedName>
    <alternativeName>
        <fullName evidence="9">Autophagy-related protein 1</fullName>
    </alternativeName>
</protein>
<dbReference type="SMART" id="SM00220">
    <property type="entry name" value="S_TKc"/>
    <property type="match status" value="1"/>
</dbReference>
<dbReference type="GO" id="GO:0005524">
    <property type="term" value="F:ATP binding"/>
    <property type="evidence" value="ECO:0007669"/>
    <property type="project" value="UniProtKB-KW"/>
</dbReference>
<keyword evidence="7" id="KW-0067">ATP-binding</keyword>
<dbReference type="GO" id="GO:0034045">
    <property type="term" value="C:phagophore assembly site membrane"/>
    <property type="evidence" value="ECO:0007669"/>
    <property type="project" value="UniProtKB-SubCell"/>
</dbReference>
<evidence type="ECO:0000256" key="10">
    <source>
        <dbReference type="ARBA" id="ARBA00047899"/>
    </source>
</evidence>
<evidence type="ECO:0000256" key="1">
    <source>
        <dbReference type="ARBA" id="ARBA00004623"/>
    </source>
</evidence>
<evidence type="ECO:0000256" key="8">
    <source>
        <dbReference type="ARBA" id="ARBA00022927"/>
    </source>
</evidence>
<keyword evidence="8" id="KW-0653">Protein transport</keyword>
<evidence type="ECO:0000313" key="13">
    <source>
        <dbReference type="EMBL" id="ROV99868.1"/>
    </source>
</evidence>
<dbReference type="PANTHER" id="PTHR24348:SF22">
    <property type="entry name" value="NON-SPECIFIC SERINE_THREONINE PROTEIN KINASE"/>
    <property type="match status" value="1"/>
</dbReference>
<dbReference type="InterPro" id="IPR011009">
    <property type="entry name" value="Kinase-like_dom_sf"/>
</dbReference>
<organism evidence="13 14">
    <name type="scientific">Cytospora schulzeri</name>
    <dbReference type="NCBI Taxonomy" id="448051"/>
    <lineage>
        <taxon>Eukaryota</taxon>
        <taxon>Fungi</taxon>
        <taxon>Dikarya</taxon>
        <taxon>Ascomycota</taxon>
        <taxon>Pezizomycotina</taxon>
        <taxon>Sordariomycetes</taxon>
        <taxon>Sordariomycetidae</taxon>
        <taxon>Diaporthales</taxon>
        <taxon>Cytosporaceae</taxon>
        <taxon>Cytospora</taxon>
    </lineage>
</organism>
<reference evidence="13 14" key="1">
    <citation type="submission" date="2015-09" db="EMBL/GenBank/DDBJ databases">
        <title>Host preference determinants of Valsa canker pathogens revealed by comparative genomics.</title>
        <authorList>
            <person name="Yin Z."/>
            <person name="Huang L."/>
        </authorList>
    </citation>
    <scope>NUCLEOTIDE SEQUENCE [LARGE SCALE GENOMIC DNA]</scope>
    <source>
        <strain evidence="13 14">03-1</strain>
    </source>
</reference>
<dbReference type="GO" id="GO:0004674">
    <property type="term" value="F:protein serine/threonine kinase activity"/>
    <property type="evidence" value="ECO:0007669"/>
    <property type="project" value="UniProtKB-KW"/>
</dbReference>
<keyword evidence="14" id="KW-1185">Reference proteome</keyword>
<dbReference type="GO" id="GO:0015031">
    <property type="term" value="P:protein transport"/>
    <property type="evidence" value="ECO:0007669"/>
    <property type="project" value="UniProtKB-KW"/>
</dbReference>
<dbReference type="EC" id="2.7.11.1" evidence="2"/>
<dbReference type="InterPro" id="IPR000719">
    <property type="entry name" value="Prot_kinase_dom"/>
</dbReference>
<keyword evidence="5" id="KW-0547">Nucleotide-binding</keyword>
<accession>A0A423W944</accession>
<dbReference type="OrthoDB" id="266718at2759"/>
<sequence length="272" mass="30066">MSTCESVDVKQNPARFEWHLVGNKTRDGRFGPVFTAIRPDTTDFITAEKLTLVEPGTSSVIAKRVVSHLQRKQIYPSQPNVVSYLGYQLKEGHIFILTEHSFGGTLRDFVQRFGAIPQCLACSILRQIILGLEQLQAQGFSAVFLDSNIVRVDNKGGVKIEAPLFDMNLTGQPLPPTITTLPELDLGQQNLRKADVWLLGIIAAQLLTGNCNIAEASPQIKQAQGSAWELPIPQGKLDEQASDFLRQCLTFDINERASISDIKGHPFLSVKQ</sequence>
<keyword evidence="6" id="KW-0418">Kinase</keyword>
<dbReference type="STRING" id="356882.A0A423W944"/>
<evidence type="ECO:0000256" key="2">
    <source>
        <dbReference type="ARBA" id="ARBA00012513"/>
    </source>
</evidence>
<dbReference type="GO" id="GO:0042594">
    <property type="term" value="P:response to starvation"/>
    <property type="evidence" value="ECO:0007669"/>
    <property type="project" value="TreeGrafter"/>
</dbReference>
<keyword evidence="3" id="KW-0723">Serine/threonine-protein kinase</keyword>
<dbReference type="PANTHER" id="PTHR24348">
    <property type="entry name" value="SERINE/THREONINE-PROTEIN KINASE UNC-51-RELATED"/>
    <property type="match status" value="1"/>
</dbReference>
<dbReference type="Pfam" id="PF07714">
    <property type="entry name" value="PK_Tyr_Ser-Thr"/>
    <property type="match status" value="1"/>
</dbReference>
<dbReference type="AlphaFoldDB" id="A0A423W944"/>
<evidence type="ECO:0000313" key="14">
    <source>
        <dbReference type="Proteomes" id="UP000283895"/>
    </source>
</evidence>
<evidence type="ECO:0000256" key="9">
    <source>
        <dbReference type="ARBA" id="ARBA00030237"/>
    </source>
</evidence>
<dbReference type="GO" id="GO:0000422">
    <property type="term" value="P:autophagy of mitochondrion"/>
    <property type="evidence" value="ECO:0007669"/>
    <property type="project" value="TreeGrafter"/>
</dbReference>
<dbReference type="InterPro" id="IPR045269">
    <property type="entry name" value="Atg1-like"/>
</dbReference>
<evidence type="ECO:0000256" key="11">
    <source>
        <dbReference type="ARBA" id="ARBA00048679"/>
    </source>
</evidence>
<comment type="subcellular location">
    <subcellularLocation>
        <location evidence="1">Preautophagosomal structure membrane</location>
        <topology evidence="1">Peripheral membrane protein</topology>
    </subcellularLocation>
</comment>
<dbReference type="GO" id="GO:0000045">
    <property type="term" value="P:autophagosome assembly"/>
    <property type="evidence" value="ECO:0007669"/>
    <property type="project" value="TreeGrafter"/>
</dbReference>
<dbReference type="Gene3D" id="1.10.510.10">
    <property type="entry name" value="Transferase(Phosphotransferase) domain 1"/>
    <property type="match status" value="1"/>
</dbReference>
<dbReference type="GO" id="GO:0061709">
    <property type="term" value="P:reticulophagy"/>
    <property type="evidence" value="ECO:0007669"/>
    <property type="project" value="TreeGrafter"/>
</dbReference>
<dbReference type="PROSITE" id="PS50011">
    <property type="entry name" value="PROTEIN_KINASE_DOM"/>
    <property type="match status" value="1"/>
</dbReference>
<evidence type="ECO:0000256" key="4">
    <source>
        <dbReference type="ARBA" id="ARBA00022679"/>
    </source>
</evidence>
<dbReference type="GO" id="GO:0005776">
    <property type="term" value="C:autophagosome"/>
    <property type="evidence" value="ECO:0007669"/>
    <property type="project" value="TreeGrafter"/>
</dbReference>
<dbReference type="Proteomes" id="UP000283895">
    <property type="component" value="Unassembled WGS sequence"/>
</dbReference>
<evidence type="ECO:0000256" key="5">
    <source>
        <dbReference type="ARBA" id="ARBA00022741"/>
    </source>
</evidence>